<dbReference type="Proteomes" id="UP001157418">
    <property type="component" value="Unassembled WGS sequence"/>
</dbReference>
<sequence length="194" mass="22423">MATSIASQLQAIRSIVKADTDPLGLEIWRIENFQPVPLPKSDYGRFYMGDSYVVLRDEAGTAAIKTVELDSILGGRAVQHREIQSHESDKFLSYFKPCIVPLEGGVATGFKKPEEMEFKTRLYICKRKRVVHVKQIQFFRSLLNHDDVFILDTKEKIFQFNVANSNIQERAKALELIQYLKDTPWIQKMWSIVR</sequence>
<dbReference type="PANTHER" id="PTHR11977:SF107">
    <property type="entry name" value="VILLIN HEADPIECE, VILLIN_GELSOLIN, ADF-H_GELSOLIN-LIKE DOMAIN PROTEIN-RELATED"/>
    <property type="match status" value="1"/>
</dbReference>
<protein>
    <recommendedName>
        <fullName evidence="1">Gelsolin-like domain-containing protein</fullName>
    </recommendedName>
</protein>
<dbReference type="AlphaFoldDB" id="A0AAU9LGF5"/>
<dbReference type="CDD" id="cd11290">
    <property type="entry name" value="gelsolin_S1_like"/>
    <property type="match status" value="1"/>
</dbReference>
<dbReference type="GO" id="GO:0051014">
    <property type="term" value="P:actin filament severing"/>
    <property type="evidence" value="ECO:0007669"/>
    <property type="project" value="TreeGrafter"/>
</dbReference>
<dbReference type="GO" id="GO:0051015">
    <property type="term" value="F:actin filament binding"/>
    <property type="evidence" value="ECO:0007669"/>
    <property type="project" value="InterPro"/>
</dbReference>
<evidence type="ECO:0000259" key="1">
    <source>
        <dbReference type="Pfam" id="PF00626"/>
    </source>
</evidence>
<dbReference type="SUPFAM" id="SSF55753">
    <property type="entry name" value="Actin depolymerizing proteins"/>
    <property type="match status" value="2"/>
</dbReference>
<proteinExistence type="predicted"/>
<comment type="caution">
    <text evidence="2">The sequence shown here is derived from an EMBL/GenBank/DDBJ whole genome shotgun (WGS) entry which is preliminary data.</text>
</comment>
<reference evidence="2 3" key="1">
    <citation type="submission" date="2022-01" db="EMBL/GenBank/DDBJ databases">
        <authorList>
            <person name="Xiong W."/>
            <person name="Schranz E."/>
        </authorList>
    </citation>
    <scope>NUCLEOTIDE SEQUENCE [LARGE SCALE GENOMIC DNA]</scope>
</reference>
<name>A0AAU9LGF5_9ASTR</name>
<organism evidence="2 3">
    <name type="scientific">Lactuca virosa</name>
    <dbReference type="NCBI Taxonomy" id="75947"/>
    <lineage>
        <taxon>Eukaryota</taxon>
        <taxon>Viridiplantae</taxon>
        <taxon>Streptophyta</taxon>
        <taxon>Embryophyta</taxon>
        <taxon>Tracheophyta</taxon>
        <taxon>Spermatophyta</taxon>
        <taxon>Magnoliopsida</taxon>
        <taxon>eudicotyledons</taxon>
        <taxon>Gunneridae</taxon>
        <taxon>Pentapetalae</taxon>
        <taxon>asterids</taxon>
        <taxon>campanulids</taxon>
        <taxon>Asterales</taxon>
        <taxon>Asteraceae</taxon>
        <taxon>Cichorioideae</taxon>
        <taxon>Cichorieae</taxon>
        <taxon>Lactucinae</taxon>
        <taxon>Lactuca</taxon>
    </lineage>
</organism>
<keyword evidence="3" id="KW-1185">Reference proteome</keyword>
<dbReference type="Pfam" id="PF00626">
    <property type="entry name" value="Gelsolin"/>
    <property type="match status" value="1"/>
</dbReference>
<evidence type="ECO:0000313" key="3">
    <source>
        <dbReference type="Proteomes" id="UP001157418"/>
    </source>
</evidence>
<dbReference type="InterPro" id="IPR007123">
    <property type="entry name" value="Gelsolin-like_dom"/>
</dbReference>
<feature type="domain" description="Gelsolin-like" evidence="1">
    <location>
        <begin position="131"/>
        <end position="180"/>
    </location>
</feature>
<accession>A0AAU9LGF5</accession>
<gene>
    <name evidence="2" type="ORF">LVIROSA_LOCUS1095</name>
</gene>
<dbReference type="InterPro" id="IPR007122">
    <property type="entry name" value="Villin/Gelsolin"/>
</dbReference>
<dbReference type="SMART" id="SM00262">
    <property type="entry name" value="GEL"/>
    <property type="match status" value="2"/>
</dbReference>
<dbReference type="Gene3D" id="3.40.20.10">
    <property type="entry name" value="Severin"/>
    <property type="match status" value="3"/>
</dbReference>
<dbReference type="PANTHER" id="PTHR11977">
    <property type="entry name" value="VILLIN"/>
    <property type="match status" value="1"/>
</dbReference>
<dbReference type="InterPro" id="IPR029006">
    <property type="entry name" value="ADF-H/Gelsolin-like_dom_sf"/>
</dbReference>
<dbReference type="EMBL" id="CAKMRJ010000001">
    <property type="protein sequence ID" value="CAH1413120.1"/>
    <property type="molecule type" value="Genomic_DNA"/>
</dbReference>
<evidence type="ECO:0000313" key="2">
    <source>
        <dbReference type="EMBL" id="CAH1413120.1"/>
    </source>
</evidence>